<gene>
    <name evidence="2" type="ORF">UFOPK4175_00210</name>
</gene>
<dbReference type="SUPFAM" id="SSF47616">
    <property type="entry name" value="GST C-terminal domain-like"/>
    <property type="match status" value="1"/>
</dbReference>
<proteinExistence type="predicted"/>
<dbReference type="SUPFAM" id="SSF52833">
    <property type="entry name" value="Thioredoxin-like"/>
    <property type="match status" value="1"/>
</dbReference>
<dbReference type="InterPro" id="IPR004045">
    <property type="entry name" value="Glutathione_S-Trfase_N"/>
</dbReference>
<dbReference type="CDD" id="cd00570">
    <property type="entry name" value="GST_N_family"/>
    <property type="match status" value="1"/>
</dbReference>
<evidence type="ECO:0000259" key="1">
    <source>
        <dbReference type="PROSITE" id="PS50404"/>
    </source>
</evidence>
<dbReference type="AlphaFoldDB" id="A0A6J7RM50"/>
<organism evidence="2">
    <name type="scientific">freshwater metagenome</name>
    <dbReference type="NCBI Taxonomy" id="449393"/>
    <lineage>
        <taxon>unclassified sequences</taxon>
        <taxon>metagenomes</taxon>
        <taxon>ecological metagenomes</taxon>
    </lineage>
</organism>
<dbReference type="InterPro" id="IPR036249">
    <property type="entry name" value="Thioredoxin-like_sf"/>
</dbReference>
<dbReference type="Gene3D" id="3.40.30.10">
    <property type="entry name" value="Glutaredoxin"/>
    <property type="match status" value="1"/>
</dbReference>
<protein>
    <submittedName>
        <fullName evidence="2">Unannotated protein</fullName>
    </submittedName>
</protein>
<dbReference type="EMBL" id="CAFBPX010000021">
    <property type="protein sequence ID" value="CAB5029856.1"/>
    <property type="molecule type" value="Genomic_DNA"/>
</dbReference>
<dbReference type="PROSITE" id="PS51354">
    <property type="entry name" value="GLUTAREDOXIN_2"/>
    <property type="match status" value="1"/>
</dbReference>
<name>A0A6J7RM50_9ZZZZ</name>
<reference evidence="2" key="1">
    <citation type="submission" date="2020-05" db="EMBL/GenBank/DDBJ databases">
        <authorList>
            <person name="Chiriac C."/>
            <person name="Salcher M."/>
            <person name="Ghai R."/>
            <person name="Kavagutti S V."/>
        </authorList>
    </citation>
    <scope>NUCLEOTIDE SEQUENCE</scope>
</reference>
<dbReference type="InterPro" id="IPR036282">
    <property type="entry name" value="Glutathione-S-Trfase_C_sf"/>
</dbReference>
<feature type="domain" description="GST N-terminal" evidence="1">
    <location>
        <begin position="1"/>
        <end position="79"/>
    </location>
</feature>
<accession>A0A6J7RM50</accession>
<sequence length="246" mass="26452">MKIRLFVVGGSHPCSTVQRGLELKGLSYSTIEFPPPMHMGAMKLLFGERTVPGIQIDGEKISGSRAILARLDELVPNPPLFPADPDERTAVLEAEAWGDEVLQPLVRRVLWPSFKAHPEVMANYSVGSKLPPVPVPVLKLIAPGVTTIEMRANRASAETYADDIRTLPVLLDRIDGWIADGVMGGEQLNAADLQIAASLRLLMTFADLSEIFAGRPSAELALRCFPEAPGHAPVGTIPAALLPNPA</sequence>
<dbReference type="Pfam" id="PF13417">
    <property type="entry name" value="GST_N_3"/>
    <property type="match status" value="1"/>
</dbReference>
<dbReference type="PROSITE" id="PS50404">
    <property type="entry name" value="GST_NTER"/>
    <property type="match status" value="1"/>
</dbReference>
<evidence type="ECO:0000313" key="2">
    <source>
        <dbReference type="EMBL" id="CAB5029856.1"/>
    </source>
</evidence>